<gene>
    <name evidence="3" type="ORF">DDZ16_11890</name>
</gene>
<keyword evidence="4" id="KW-1185">Reference proteome</keyword>
<dbReference type="GO" id="GO:0019867">
    <property type="term" value="C:outer membrane"/>
    <property type="evidence" value="ECO:0007669"/>
    <property type="project" value="InterPro"/>
</dbReference>
<dbReference type="AlphaFoldDB" id="A0A2U2B896"/>
<dbReference type="GO" id="GO:2001070">
    <property type="term" value="F:starch binding"/>
    <property type="evidence" value="ECO:0007669"/>
    <property type="project" value="InterPro"/>
</dbReference>
<protein>
    <submittedName>
        <fullName evidence="3">Uncharacterized protein</fullName>
    </submittedName>
</protein>
<feature type="domain" description="Outer membrane protein SusF/SusE-like C-terminal" evidence="2">
    <location>
        <begin position="499"/>
        <end position="594"/>
    </location>
</feature>
<dbReference type="Gene3D" id="2.60.40.3620">
    <property type="match status" value="3"/>
</dbReference>
<evidence type="ECO:0000313" key="4">
    <source>
        <dbReference type="Proteomes" id="UP000244956"/>
    </source>
</evidence>
<dbReference type="Proteomes" id="UP000244956">
    <property type="component" value="Unassembled WGS sequence"/>
</dbReference>
<evidence type="ECO:0000259" key="2">
    <source>
        <dbReference type="Pfam" id="PF16411"/>
    </source>
</evidence>
<dbReference type="Pfam" id="PF14292">
    <property type="entry name" value="SusE"/>
    <property type="match status" value="1"/>
</dbReference>
<dbReference type="PROSITE" id="PS51257">
    <property type="entry name" value="PROKAR_LIPOPROTEIN"/>
    <property type="match status" value="1"/>
</dbReference>
<name>A0A2U2B896_9BACT</name>
<organism evidence="3 4">
    <name type="scientific">Marinilabilia rubra</name>
    <dbReference type="NCBI Taxonomy" id="2162893"/>
    <lineage>
        <taxon>Bacteria</taxon>
        <taxon>Pseudomonadati</taxon>
        <taxon>Bacteroidota</taxon>
        <taxon>Bacteroidia</taxon>
        <taxon>Marinilabiliales</taxon>
        <taxon>Marinilabiliaceae</taxon>
        <taxon>Marinilabilia</taxon>
    </lineage>
</organism>
<dbReference type="Gene3D" id="2.60.40.3610">
    <property type="match status" value="1"/>
</dbReference>
<feature type="domain" description="SusE outer membrane protein" evidence="1">
    <location>
        <begin position="31"/>
        <end position="131"/>
    </location>
</feature>
<dbReference type="InterPro" id="IPR032187">
    <property type="entry name" value="SusF/SusE-like_C"/>
</dbReference>
<sequence length="598" mass="65245">MREMKNIKIFALFFMVIGLFSSCEDELDPKVPSDAVGPELLSPSGGGSYVLEKVNEDQVFATFDWTEADFKLPVVVEYALEVDVQGGDFSKRNILLSNIETPLEISVSDFNKGLLAAGFEEGTAHDIQVRVVANHELVTEPINMTVTPYFDVDSWTVIGSAVGGWNPENDQYMDYDKEAGVYRLTLDLSPGEFKFRAPNKDADNPWAFNLGLDGDPRTIFDEENVVLSDGGANIGTTGGNYTLILDVNAGTFTIIQNEAPELTDWTGVVLDAVGSGISSDNPDATADGSSWNWGNVLVADNEGAPTSSAGVYTWTWEGIILEANEGFKLRTLNGEPAPQNEIAFDLGYGALDVDNSSELVVDADGNLSVTEKGEYDITLVVDAINGDIKTVTITESAPATLYMIGGTIGGWDWAANSIEMIPVHSHENLYWKIVWMEAGTDGFKFSPVMDWGDDFGMAEDLGGGEYSFGGDNISAPVESGYYMVVVDLEAEKISVVEPEVYLIGDAVGSWDAANEAAKFTIDNANEKLSFQGTLNNAELRMYAWHSYFTDWWQSEFMIFDGNIEYRGNGGDQDRVNVDAGDYIIDLNFKNETGSVTLQ</sequence>
<dbReference type="InterPro" id="IPR025970">
    <property type="entry name" value="SusE"/>
</dbReference>
<evidence type="ECO:0000313" key="3">
    <source>
        <dbReference type="EMBL" id="PWD99289.1"/>
    </source>
</evidence>
<feature type="domain" description="Outer membrane protein SusF/SusE-like C-terminal" evidence="2">
    <location>
        <begin position="401"/>
        <end position="492"/>
    </location>
</feature>
<proteinExistence type="predicted"/>
<accession>A0A2U2B896</accession>
<evidence type="ECO:0000259" key="1">
    <source>
        <dbReference type="Pfam" id="PF14292"/>
    </source>
</evidence>
<dbReference type="CDD" id="cd12965">
    <property type="entry name" value="CBM-Eb_CBM-Fb"/>
    <property type="match status" value="1"/>
</dbReference>
<reference evidence="3 4" key="1">
    <citation type="submission" date="2018-05" db="EMBL/GenBank/DDBJ databases">
        <title>Marinilabilia rubrum sp. nov., isolated from saltern sediment.</title>
        <authorList>
            <person name="Zhang R."/>
        </authorList>
    </citation>
    <scope>NUCLEOTIDE SEQUENCE [LARGE SCALE GENOMIC DNA]</scope>
    <source>
        <strain evidence="3 4">WTE16</strain>
    </source>
</reference>
<dbReference type="Pfam" id="PF16411">
    <property type="entry name" value="SusF_SusE"/>
    <property type="match status" value="2"/>
</dbReference>
<comment type="caution">
    <text evidence="3">The sequence shown here is derived from an EMBL/GenBank/DDBJ whole genome shotgun (WGS) entry which is preliminary data.</text>
</comment>
<dbReference type="EMBL" id="QEWP01000008">
    <property type="protein sequence ID" value="PWD99289.1"/>
    <property type="molecule type" value="Genomic_DNA"/>
</dbReference>